<gene>
    <name evidence="1" type="ORF">VTAP4600_A1635</name>
</gene>
<accession>A0A2N8ZCI4</accession>
<reference evidence="1 2" key="1">
    <citation type="submission" date="2017-10" db="EMBL/GenBank/DDBJ databases">
        <authorList>
            <person name="Banno H."/>
            <person name="Chua N.-H."/>
        </authorList>
    </citation>
    <scope>NUCLEOTIDE SEQUENCE [LARGE SCALE GENOMIC DNA]</scope>
    <source>
        <strain evidence="1">Vibrio tapetis CECT4600</strain>
    </source>
</reference>
<name>A0A2N8ZCI4_9VIBR</name>
<evidence type="ECO:0000313" key="1">
    <source>
        <dbReference type="EMBL" id="SON49614.1"/>
    </source>
</evidence>
<keyword evidence="2" id="KW-1185">Reference proteome</keyword>
<dbReference type="EMBL" id="LT960611">
    <property type="protein sequence ID" value="SON49614.1"/>
    <property type="molecule type" value="Genomic_DNA"/>
</dbReference>
<dbReference type="AlphaFoldDB" id="A0A2N8ZCI4"/>
<organism evidence="1 2">
    <name type="scientific">Vibrio tapetis subsp. tapetis</name>
    <dbReference type="NCBI Taxonomy" id="1671868"/>
    <lineage>
        <taxon>Bacteria</taxon>
        <taxon>Pseudomonadati</taxon>
        <taxon>Pseudomonadota</taxon>
        <taxon>Gammaproteobacteria</taxon>
        <taxon>Vibrionales</taxon>
        <taxon>Vibrionaceae</taxon>
        <taxon>Vibrio</taxon>
    </lineage>
</organism>
<evidence type="ECO:0000313" key="2">
    <source>
        <dbReference type="Proteomes" id="UP000235828"/>
    </source>
</evidence>
<sequence>MLNNESLLLIINPGCQGCSESIKAKKNGYFSLFARYVTDCE</sequence>
<proteinExistence type="predicted"/>
<dbReference type="Proteomes" id="UP000235828">
    <property type="component" value="Chromosome A"/>
</dbReference>
<protein>
    <submittedName>
        <fullName evidence="1">Uncharacterized protein</fullName>
    </submittedName>
</protein>
<dbReference type="KEGG" id="vta:A1635"/>